<gene>
    <name evidence="1" type="ORF">Asi02nite_18040</name>
</gene>
<accession>A0ABQ4CLW6</accession>
<proteinExistence type="predicted"/>
<organism evidence="1 2">
    <name type="scientific">Asanoa siamensis</name>
    <dbReference type="NCBI Taxonomy" id="926357"/>
    <lineage>
        <taxon>Bacteria</taxon>
        <taxon>Bacillati</taxon>
        <taxon>Actinomycetota</taxon>
        <taxon>Actinomycetes</taxon>
        <taxon>Micromonosporales</taxon>
        <taxon>Micromonosporaceae</taxon>
        <taxon>Asanoa</taxon>
    </lineage>
</organism>
<dbReference type="Pfam" id="PF10898">
    <property type="entry name" value="DUF2716"/>
    <property type="match status" value="1"/>
</dbReference>
<sequence>MGCRTFGSATTPAIVSLAVVAAADSLLALDWQHTCYRVWPARIGPDTIDPPGRPGWCTTCWARPMRRRS</sequence>
<keyword evidence="2" id="KW-1185">Reference proteome</keyword>
<evidence type="ECO:0000313" key="1">
    <source>
        <dbReference type="EMBL" id="GIF72286.1"/>
    </source>
</evidence>
<evidence type="ECO:0008006" key="3">
    <source>
        <dbReference type="Google" id="ProtNLM"/>
    </source>
</evidence>
<dbReference type="RefSeq" id="WP_203711736.1">
    <property type="nucleotide sequence ID" value="NZ_BONE01000010.1"/>
</dbReference>
<name>A0ABQ4CLW6_9ACTN</name>
<dbReference type="EMBL" id="BONE01000010">
    <property type="protein sequence ID" value="GIF72286.1"/>
    <property type="molecule type" value="Genomic_DNA"/>
</dbReference>
<protein>
    <recommendedName>
        <fullName evidence="3">Secreted peptide</fullName>
    </recommendedName>
</protein>
<dbReference type="InterPro" id="IPR020323">
    <property type="entry name" value="DUF2716"/>
</dbReference>
<dbReference type="Proteomes" id="UP000604117">
    <property type="component" value="Unassembled WGS sequence"/>
</dbReference>
<evidence type="ECO:0000313" key="2">
    <source>
        <dbReference type="Proteomes" id="UP000604117"/>
    </source>
</evidence>
<comment type="caution">
    <text evidence="1">The sequence shown here is derived from an EMBL/GenBank/DDBJ whole genome shotgun (WGS) entry which is preliminary data.</text>
</comment>
<reference evidence="1 2" key="1">
    <citation type="submission" date="2021-01" db="EMBL/GenBank/DDBJ databases">
        <title>Whole genome shotgun sequence of Asanoa siamensis NBRC 107932.</title>
        <authorList>
            <person name="Komaki H."/>
            <person name="Tamura T."/>
        </authorList>
    </citation>
    <scope>NUCLEOTIDE SEQUENCE [LARGE SCALE GENOMIC DNA]</scope>
    <source>
        <strain evidence="1 2">NBRC 107932</strain>
    </source>
</reference>